<dbReference type="PANTHER" id="PTHR12110">
    <property type="entry name" value="HYDROXYPYRUVATE ISOMERASE"/>
    <property type="match status" value="1"/>
</dbReference>
<proteinExistence type="predicted"/>
<dbReference type="Pfam" id="PF01261">
    <property type="entry name" value="AP_endonuc_2"/>
    <property type="match status" value="1"/>
</dbReference>
<evidence type="ECO:0000259" key="1">
    <source>
        <dbReference type="Pfam" id="PF01261"/>
    </source>
</evidence>
<keyword evidence="2" id="KW-0456">Lyase</keyword>
<gene>
    <name evidence="2" type="primary">iolE</name>
    <name evidence="2" type="ORF">QF092_02710</name>
</gene>
<dbReference type="Gene3D" id="3.20.20.150">
    <property type="entry name" value="Divalent-metal-dependent TIM barrel enzymes"/>
    <property type="match status" value="1"/>
</dbReference>
<evidence type="ECO:0000313" key="3">
    <source>
        <dbReference type="Proteomes" id="UP001230978"/>
    </source>
</evidence>
<dbReference type="SUPFAM" id="SSF51658">
    <property type="entry name" value="Xylose isomerase-like"/>
    <property type="match status" value="1"/>
</dbReference>
<organism evidence="2 3">
    <name type="scientific">Fuscovulum ytuae</name>
    <dbReference type="NCBI Taxonomy" id="3042299"/>
    <lineage>
        <taxon>Bacteria</taxon>
        <taxon>Pseudomonadati</taxon>
        <taxon>Pseudomonadota</taxon>
        <taxon>Alphaproteobacteria</taxon>
        <taxon>Rhodobacterales</taxon>
        <taxon>Paracoccaceae</taxon>
        <taxon>Fuscovulum</taxon>
    </lineage>
</organism>
<dbReference type="PANTHER" id="PTHR12110:SF41">
    <property type="entry name" value="INOSOSE DEHYDRATASE"/>
    <property type="match status" value="1"/>
</dbReference>
<dbReference type="InterPro" id="IPR030823">
    <property type="entry name" value="IolE/MocC"/>
</dbReference>
<feature type="domain" description="Xylose isomerase-like TIM barrel" evidence="1">
    <location>
        <begin position="34"/>
        <end position="276"/>
    </location>
</feature>
<name>A0ABY8Q7U3_9RHOB</name>
<reference evidence="2 3" key="1">
    <citation type="submission" date="2023-04" db="EMBL/GenBank/DDBJ databases">
        <title>YMD61, complete Genome.</title>
        <authorList>
            <person name="Zhang J."/>
        </authorList>
    </citation>
    <scope>NUCLEOTIDE SEQUENCE [LARGE SCALE GENOMIC DNA]</scope>
    <source>
        <strain evidence="2 3">YMD61</strain>
    </source>
</reference>
<accession>A0ABY8Q7U3</accession>
<dbReference type="EC" id="4.2.1.44" evidence="2"/>
<dbReference type="NCBIfam" id="TIGR04379">
    <property type="entry name" value="myo_inos_iolE"/>
    <property type="match status" value="1"/>
</dbReference>
<dbReference type="GO" id="GO:0050114">
    <property type="term" value="F:myo-inosose-2 dehydratase activity"/>
    <property type="evidence" value="ECO:0007669"/>
    <property type="project" value="UniProtKB-EC"/>
</dbReference>
<dbReference type="RefSeq" id="WP_281467394.1">
    <property type="nucleotide sequence ID" value="NZ_CP124535.1"/>
</dbReference>
<dbReference type="InterPro" id="IPR013022">
    <property type="entry name" value="Xyl_isomerase-like_TIM-brl"/>
</dbReference>
<keyword evidence="3" id="KW-1185">Reference proteome</keyword>
<dbReference type="InterPro" id="IPR036237">
    <property type="entry name" value="Xyl_isomerase-like_sf"/>
</dbReference>
<dbReference type="Proteomes" id="UP001230978">
    <property type="component" value="Chromosome"/>
</dbReference>
<evidence type="ECO:0000313" key="2">
    <source>
        <dbReference type="EMBL" id="WGV16744.1"/>
    </source>
</evidence>
<dbReference type="InterPro" id="IPR050312">
    <property type="entry name" value="IolE/XylAMocC-like"/>
</dbReference>
<sequence>MILFGTNPIAWANDDDRSIGADIATTRILDEAGRQIGFDGIENGHRWPDEPEELRALLGSYGLKFISGWYSTELLVRSVEEEIAACQPHLAKLKHNACRVMIVCETSNAIHGDAGRAVNDRPTLSANEMKAFGAKLEAFAAYLAGQGVTLVYHHHMGTIVESPEDIDAFMAATGPHTHLLFDAGHCAFGGGDPEAVLAKHIGRVRHFHAKNIRPAVVAKVRAEGWSFLKGVVEGAFTVPGDQEGGIDFAPLLGQLATAGYGRNEDAWIVIEAEQDPQVRNPLLYQTLGLATLKRLSKEVGLI</sequence>
<dbReference type="EMBL" id="CP124535">
    <property type="protein sequence ID" value="WGV16744.1"/>
    <property type="molecule type" value="Genomic_DNA"/>
</dbReference>
<protein>
    <submittedName>
        <fullName evidence="2">Myo-inosose-2 dehydratase</fullName>
        <ecNumber evidence="2">4.2.1.44</ecNumber>
    </submittedName>
</protein>